<name>A0A162WEE8_PHYB8</name>
<gene>
    <name evidence="1" type="ORF">PHYBLDRAFT_175105</name>
</gene>
<reference evidence="2" key="1">
    <citation type="submission" date="2015-06" db="EMBL/GenBank/DDBJ databases">
        <title>Expansion of signal transduction pathways in fungi by whole-genome duplication.</title>
        <authorList>
            <consortium name="DOE Joint Genome Institute"/>
            <person name="Corrochano L.M."/>
            <person name="Kuo A."/>
            <person name="Marcet-Houben M."/>
            <person name="Polaino S."/>
            <person name="Salamov A."/>
            <person name="Villalobos J.M."/>
            <person name="Alvarez M.I."/>
            <person name="Avalos J."/>
            <person name="Benito E.P."/>
            <person name="Benoit I."/>
            <person name="Burger G."/>
            <person name="Camino L.P."/>
            <person name="Canovas D."/>
            <person name="Cerda-Olmedo E."/>
            <person name="Cheng J.-F."/>
            <person name="Dominguez A."/>
            <person name="Elias M."/>
            <person name="Eslava A.P."/>
            <person name="Glaser F."/>
            <person name="Grimwood J."/>
            <person name="Gutierrez G."/>
            <person name="Heitman J."/>
            <person name="Henrissat B."/>
            <person name="Iturriaga E.A."/>
            <person name="Lang B.F."/>
            <person name="Lavin J.L."/>
            <person name="Lee S."/>
            <person name="Li W."/>
            <person name="Lindquist E."/>
            <person name="Lopez-Garcia S."/>
            <person name="Luque E.M."/>
            <person name="Marcos A.T."/>
            <person name="Martin J."/>
            <person name="McCluskey K."/>
            <person name="Medina H.R."/>
            <person name="Miralles-Duran A."/>
            <person name="Miyazaki A."/>
            <person name="Munoz-Torres E."/>
            <person name="Oguiza J.A."/>
            <person name="Ohm R."/>
            <person name="Olmedo M."/>
            <person name="Orejas M."/>
            <person name="Ortiz-Castellanos L."/>
            <person name="Pisabarro A.G."/>
            <person name="Rodriguez-Romero J."/>
            <person name="Ruiz-Herrera J."/>
            <person name="Ruiz-Vazquez R."/>
            <person name="Sanz C."/>
            <person name="Schackwitz W."/>
            <person name="Schmutz J."/>
            <person name="Shahriari M."/>
            <person name="Shelest E."/>
            <person name="Silva-Franco F."/>
            <person name="Soanes D."/>
            <person name="Syed K."/>
            <person name="Tagua V.G."/>
            <person name="Talbot N.J."/>
            <person name="Thon M."/>
            <person name="De vries R.P."/>
            <person name="Wiebenga A."/>
            <person name="Yadav J.S."/>
            <person name="Braun E.L."/>
            <person name="Baker S."/>
            <person name="Garre V."/>
            <person name="Horwitz B."/>
            <person name="Torres-Martinez S."/>
            <person name="Idnurm A."/>
            <person name="Herrera-Estrella A."/>
            <person name="Gabaldon T."/>
            <person name="Grigoriev I.V."/>
        </authorList>
    </citation>
    <scope>NUCLEOTIDE SEQUENCE [LARGE SCALE GENOMIC DNA]</scope>
    <source>
        <strain evidence="2">NRRL 1555(-)</strain>
    </source>
</reference>
<evidence type="ECO:0000313" key="2">
    <source>
        <dbReference type="Proteomes" id="UP000077315"/>
    </source>
</evidence>
<organism evidence="1 2">
    <name type="scientific">Phycomyces blakesleeanus (strain ATCC 8743b / DSM 1359 / FGSC 10004 / NBRC 33097 / NRRL 1555)</name>
    <dbReference type="NCBI Taxonomy" id="763407"/>
    <lineage>
        <taxon>Eukaryota</taxon>
        <taxon>Fungi</taxon>
        <taxon>Fungi incertae sedis</taxon>
        <taxon>Mucoromycota</taxon>
        <taxon>Mucoromycotina</taxon>
        <taxon>Mucoromycetes</taxon>
        <taxon>Mucorales</taxon>
        <taxon>Phycomycetaceae</taxon>
        <taxon>Phycomyces</taxon>
    </lineage>
</organism>
<dbReference type="STRING" id="763407.A0A162WEE8"/>
<accession>A0A162WEE8</accession>
<evidence type="ECO:0000313" key="1">
    <source>
        <dbReference type="EMBL" id="OAD66555.1"/>
    </source>
</evidence>
<sequence>MKTPTLKIFLAAINYDGETFGKVLPWIIPKVQHQADVCIYRFNSPVNDKSIVIQLLLSGDLISVISQKFQFSLLHDTYSNEEGIFRDEELEENHNVILPKLHILVLDFSVEFSTIVNKRDYNNAFLTTCQAADWDNREKKRLLIIMDTYDLQPIALIKDDVEYNALTREKILHVFKNDRMKVYPLVPKQSVSHQYRITAFATIHHELQLYLTEKRYGYAFNQDWSIHKRMRRTLDAHRESFRTKNGGSMCTSIPPEDTKYKNVYPTTITDADGTKLVIGTKKFNASITSSLRLHAPFNSEVGPSAMSFNLSDSSKAKVTTIFVKGSAWKEAAEIARNNNLYQLRTRFHQQSTYFLCRASNETVGNLAARPYTIYTLAEWDNGNDNADYRTAFKLFQTITINVICGNPRLEKYTISSLCNEWKLCNELKVEGTAVYHIFQLVLTQFSDDTTFIIIIGNKSLNHKLQKLANLLAPAITKANRSVKQAVLQAYAQHIFEEHTAFVNNIIHGFRPAILIGNSANSIFIYKLNTREIVSFSLYSFNKEEKLVSGNAIFAVVSTLLCDRYRTSGKIKTALWRWNDCTICVTTIDLRKRMICENTD</sequence>
<dbReference type="Proteomes" id="UP000077315">
    <property type="component" value="Unassembled WGS sequence"/>
</dbReference>
<dbReference type="GeneID" id="28998314"/>
<protein>
    <submittedName>
        <fullName evidence="1">Uncharacterized protein</fullName>
    </submittedName>
</protein>
<proteinExistence type="predicted"/>
<dbReference type="InParanoid" id="A0A162WEE8"/>
<dbReference type="RefSeq" id="XP_018284595.1">
    <property type="nucleotide sequence ID" value="XM_018437408.1"/>
</dbReference>
<dbReference type="AlphaFoldDB" id="A0A162WEE8"/>
<dbReference type="VEuPathDB" id="FungiDB:PHYBLDRAFT_175105"/>
<keyword evidence="2" id="KW-1185">Reference proteome</keyword>
<dbReference type="EMBL" id="KV441002">
    <property type="protein sequence ID" value="OAD66555.1"/>
    <property type="molecule type" value="Genomic_DNA"/>
</dbReference>
<dbReference type="OrthoDB" id="2250876at2759"/>